<proteinExistence type="inferred from homology"/>
<accession>A0A914X2Y6</accession>
<evidence type="ECO:0000259" key="3">
    <source>
        <dbReference type="Pfam" id="PF00125"/>
    </source>
</evidence>
<feature type="region of interest" description="Disordered" evidence="2">
    <location>
        <begin position="52"/>
        <end position="170"/>
    </location>
</feature>
<evidence type="ECO:0000313" key="4">
    <source>
        <dbReference type="Proteomes" id="UP000887566"/>
    </source>
</evidence>
<feature type="domain" description="Core Histone H2A/H2B/H3" evidence="3">
    <location>
        <begin position="161"/>
        <end position="234"/>
    </location>
</feature>
<dbReference type="GO" id="GO:0030527">
    <property type="term" value="F:structural constituent of chromatin"/>
    <property type="evidence" value="ECO:0007669"/>
    <property type="project" value="InterPro"/>
</dbReference>
<feature type="compositionally biased region" description="Polar residues" evidence="2">
    <location>
        <begin position="55"/>
        <end position="82"/>
    </location>
</feature>
<dbReference type="Proteomes" id="UP000887566">
    <property type="component" value="Unplaced"/>
</dbReference>
<feature type="region of interest" description="Disordered" evidence="2">
    <location>
        <begin position="15"/>
        <end position="38"/>
    </location>
</feature>
<dbReference type="SUPFAM" id="SSF47113">
    <property type="entry name" value="Histone-fold"/>
    <property type="match status" value="1"/>
</dbReference>
<dbReference type="Pfam" id="PF00125">
    <property type="entry name" value="Histone"/>
    <property type="match status" value="1"/>
</dbReference>
<comment type="similarity">
    <text evidence="1">Belongs to the histone H2B family.</text>
</comment>
<evidence type="ECO:0000256" key="1">
    <source>
        <dbReference type="ARBA" id="ARBA00006846"/>
    </source>
</evidence>
<sequence>MVRIKASVIKNNSTSSLSCSAIGNSSSSSSPKSIPKKDMVAASNVAGLDQLYESDPSSTLPNASKAVNTGTNNSLSPGCSRSTDTHRPPSHGKRSSRRHSTTRSRSLSAASLSRSNIINAASVPKCRSQSNRQRSRSASAATRRKATSGATSSRSRSAPASRRRATDRTRASFKTIVRKIAKAVDRRSRLSPMAVRVLDSFVNDILRRLAVELKRLCEQTGQRAISTDDVRFAIGLLLTGDLLLHAKDEGDRAVALYRLDRQ</sequence>
<dbReference type="AlphaFoldDB" id="A0A914X2Y6"/>
<dbReference type="GO" id="GO:0003677">
    <property type="term" value="F:DNA binding"/>
    <property type="evidence" value="ECO:0007669"/>
    <property type="project" value="InterPro"/>
</dbReference>
<feature type="compositionally biased region" description="Low complexity" evidence="2">
    <location>
        <begin position="103"/>
        <end position="160"/>
    </location>
</feature>
<feature type="compositionally biased region" description="Low complexity" evidence="2">
    <location>
        <begin position="15"/>
        <end position="33"/>
    </location>
</feature>
<dbReference type="WBParaSite" id="PSAMB.scaffold6218size9939.g28087.t1">
    <property type="protein sequence ID" value="PSAMB.scaffold6218size9939.g28087.t1"/>
    <property type="gene ID" value="PSAMB.scaffold6218size9939.g28087"/>
</dbReference>
<evidence type="ECO:0000313" key="5">
    <source>
        <dbReference type="WBParaSite" id="PSAMB.scaffold6218size9939.g28087.t1"/>
    </source>
</evidence>
<feature type="compositionally biased region" description="Basic residues" evidence="2">
    <location>
        <begin position="88"/>
        <end position="102"/>
    </location>
</feature>
<reference evidence="5" key="1">
    <citation type="submission" date="2022-11" db="UniProtKB">
        <authorList>
            <consortium name="WormBaseParasite"/>
        </authorList>
    </citation>
    <scope>IDENTIFICATION</scope>
</reference>
<dbReference type="Gene3D" id="1.10.20.10">
    <property type="entry name" value="Histone, subunit A"/>
    <property type="match status" value="1"/>
</dbReference>
<name>A0A914X2Y6_9BILA</name>
<dbReference type="PANTHER" id="PTHR23428">
    <property type="entry name" value="HISTONE H2B"/>
    <property type="match status" value="1"/>
</dbReference>
<dbReference type="SMART" id="SM00427">
    <property type="entry name" value="H2B"/>
    <property type="match status" value="1"/>
</dbReference>
<dbReference type="InterPro" id="IPR000558">
    <property type="entry name" value="Histone_H2B"/>
</dbReference>
<protein>
    <submittedName>
        <fullName evidence="5">Histone H2A/H2B/H3 domain-containing protein</fullName>
    </submittedName>
</protein>
<dbReference type="PRINTS" id="PR00621">
    <property type="entry name" value="HISTONEH2B"/>
</dbReference>
<dbReference type="InterPro" id="IPR009072">
    <property type="entry name" value="Histone-fold"/>
</dbReference>
<evidence type="ECO:0000256" key="2">
    <source>
        <dbReference type="SAM" id="MobiDB-lite"/>
    </source>
</evidence>
<dbReference type="GO" id="GO:0000786">
    <property type="term" value="C:nucleosome"/>
    <property type="evidence" value="ECO:0007669"/>
    <property type="project" value="InterPro"/>
</dbReference>
<organism evidence="4 5">
    <name type="scientific">Plectus sambesii</name>
    <dbReference type="NCBI Taxonomy" id="2011161"/>
    <lineage>
        <taxon>Eukaryota</taxon>
        <taxon>Metazoa</taxon>
        <taxon>Ecdysozoa</taxon>
        <taxon>Nematoda</taxon>
        <taxon>Chromadorea</taxon>
        <taxon>Plectida</taxon>
        <taxon>Plectina</taxon>
        <taxon>Plectoidea</taxon>
        <taxon>Plectidae</taxon>
        <taxon>Plectus</taxon>
    </lineage>
</organism>
<dbReference type="InterPro" id="IPR007125">
    <property type="entry name" value="H2A/H2B/H3"/>
</dbReference>
<dbReference type="GO" id="GO:0046982">
    <property type="term" value="F:protein heterodimerization activity"/>
    <property type="evidence" value="ECO:0007669"/>
    <property type="project" value="InterPro"/>
</dbReference>
<keyword evidence="4" id="KW-1185">Reference proteome</keyword>